<feature type="transmembrane region" description="Helical" evidence="1">
    <location>
        <begin position="88"/>
        <end position="105"/>
    </location>
</feature>
<dbReference type="Proteomes" id="UP000628079">
    <property type="component" value="Unassembled WGS sequence"/>
</dbReference>
<feature type="transmembrane region" description="Helical" evidence="1">
    <location>
        <begin position="163"/>
        <end position="184"/>
    </location>
</feature>
<comment type="caution">
    <text evidence="2">The sequence shown here is derived from an EMBL/GenBank/DDBJ whole genome shotgun (WGS) entry which is preliminary data.</text>
</comment>
<feature type="transmembrane region" description="Helical" evidence="1">
    <location>
        <begin position="460"/>
        <end position="481"/>
    </location>
</feature>
<keyword evidence="1" id="KW-0812">Transmembrane</keyword>
<feature type="transmembrane region" description="Helical" evidence="1">
    <location>
        <begin position="191"/>
        <end position="211"/>
    </location>
</feature>
<dbReference type="EMBL" id="BMEA01000002">
    <property type="protein sequence ID" value="GGB83837.1"/>
    <property type="molecule type" value="Genomic_DNA"/>
</dbReference>
<organism evidence="2 3">
    <name type="scientific">Knoellia flava</name>
    <dbReference type="NCBI Taxonomy" id="913969"/>
    <lineage>
        <taxon>Bacteria</taxon>
        <taxon>Bacillati</taxon>
        <taxon>Actinomycetota</taxon>
        <taxon>Actinomycetes</taxon>
        <taxon>Micrococcales</taxon>
        <taxon>Intrasporangiaceae</taxon>
        <taxon>Knoellia</taxon>
    </lineage>
</organism>
<feature type="transmembrane region" description="Helical" evidence="1">
    <location>
        <begin position="501"/>
        <end position="524"/>
    </location>
</feature>
<keyword evidence="1" id="KW-0472">Membrane</keyword>
<reference evidence="2" key="2">
    <citation type="submission" date="2020-09" db="EMBL/GenBank/DDBJ databases">
        <authorList>
            <person name="Sun Q."/>
            <person name="Zhou Y."/>
        </authorList>
    </citation>
    <scope>NUCLEOTIDE SEQUENCE</scope>
    <source>
        <strain evidence="2">CGMCC 1.10749</strain>
    </source>
</reference>
<name>A0A8H9KR50_9MICO</name>
<feature type="transmembrane region" description="Helical" evidence="1">
    <location>
        <begin position="126"/>
        <end position="151"/>
    </location>
</feature>
<feature type="transmembrane region" description="Helical" evidence="1">
    <location>
        <begin position="295"/>
        <end position="316"/>
    </location>
</feature>
<evidence type="ECO:0000256" key="1">
    <source>
        <dbReference type="SAM" id="Phobius"/>
    </source>
</evidence>
<feature type="transmembrane region" description="Helical" evidence="1">
    <location>
        <begin position="387"/>
        <end position="414"/>
    </location>
</feature>
<reference evidence="2" key="1">
    <citation type="journal article" date="2014" name="Int. J. Syst. Evol. Microbiol.">
        <title>Complete genome sequence of Corynebacterium casei LMG S-19264T (=DSM 44701T), isolated from a smear-ripened cheese.</title>
        <authorList>
            <consortium name="US DOE Joint Genome Institute (JGI-PGF)"/>
            <person name="Walter F."/>
            <person name="Albersmeier A."/>
            <person name="Kalinowski J."/>
            <person name="Ruckert C."/>
        </authorList>
    </citation>
    <scope>NUCLEOTIDE SEQUENCE</scope>
    <source>
        <strain evidence="2">CGMCC 1.10749</strain>
    </source>
</reference>
<feature type="transmembrane region" description="Helical" evidence="1">
    <location>
        <begin position="236"/>
        <end position="256"/>
    </location>
</feature>
<feature type="transmembrane region" description="Helical" evidence="1">
    <location>
        <begin position="344"/>
        <end position="366"/>
    </location>
</feature>
<sequence length="532" mass="54332">MSGALTGSRHLVRLVLRRDRVRLPLWLIGLGGTIAWSALAVPAVYDTPEKVAGYAATVGASPVSYLMSGRQPGIDTIGGITANEISQVAQLGVCLMVLFLVVRHTRAEEESGRAELLRSTVLGRHAATLAGLGYAVAAALVIGALTTGTMLAADLDPTGSVTYGLGLALLGTCYAAVALVAAQVSGSARGALGIGGSLVALGYLVRGVGAMQDNALVWLSPFGWAQSMNAFGDERWWPAQFLVAATAGLLVVAARLTAHRDLGSGLVQPRPGAPRASSRLGTPLGLTLRLQRGTIVGWSVGMFLLGLVYGAVLSTVPDLLASNPDIADYIGAGGVAEDAVTDAFLRYVLLFMAVASTGYAVSSVLRMRSEEEAGRSENVLATGTPRVRWLAATVVTATGGTLAVLVLAGVGLAVGRGLAGGGWSDAVAMAGEQVTYAPAALVVAAVAVAAVGLAPRLALVAWAVVAFVGLQVMLGAILRLPDVVSGLSPFWHLPGVPEEDLAAGPGLVELVVAAALVAVGLWGYRRRDLDSA</sequence>
<protein>
    <submittedName>
        <fullName evidence="2">Exporter of polyketide antibiotics</fullName>
    </submittedName>
</protein>
<accession>A0A8H9KR50</accession>
<evidence type="ECO:0000313" key="2">
    <source>
        <dbReference type="EMBL" id="GGB83837.1"/>
    </source>
</evidence>
<dbReference type="RefSeq" id="WP_035949342.1">
    <property type="nucleotide sequence ID" value="NZ_BMEA01000002.1"/>
</dbReference>
<feature type="transmembrane region" description="Helical" evidence="1">
    <location>
        <begin position="23"/>
        <end position="45"/>
    </location>
</feature>
<gene>
    <name evidence="2" type="ORF">GCM10011314_24340</name>
</gene>
<keyword evidence="1" id="KW-1133">Transmembrane helix</keyword>
<proteinExistence type="predicted"/>
<dbReference type="AlphaFoldDB" id="A0A8H9KR50"/>
<evidence type="ECO:0000313" key="3">
    <source>
        <dbReference type="Proteomes" id="UP000628079"/>
    </source>
</evidence>
<feature type="transmembrane region" description="Helical" evidence="1">
    <location>
        <begin position="434"/>
        <end position="453"/>
    </location>
</feature>